<feature type="transmembrane region" description="Helical" evidence="1">
    <location>
        <begin position="43"/>
        <end position="63"/>
    </location>
</feature>
<evidence type="ECO:0000313" key="3">
    <source>
        <dbReference type="Proteomes" id="UP000470470"/>
    </source>
</evidence>
<sequence length="476" mass="49326">MTLEDDLRTGLHDWAADVDVHSAPDLSAATMAGRVHRRRRNRAVLLATGLAVLLVITAVPLALSRLRDGDGDRAAAPEPPLVELYDLPTRGSLAGDPAFVEAVRALPWTGPDQPPGLPDPTLDTRRVVFVGEVPSGARWALVAGENTARPEPPLDDPALQTDLGALSDVAVAWFTGPPGATPEQMQLASQPRGFTGTQPSALVDTSTGDLVVVSAPGDVVQLGTPPKVLPDGGTTMSFGSVPTPVGVAVTRIEAEPGVLWASPPQYRVLRDGVEVPSVGPSSFGADAAVDVPLTFLRTAPPDDPGSVVGQSVDNAVRSVVPRVDRPLSADRFVVPWVGEVPGPAGVPAQVTLLTATVPSGAVVVQSMYARPLEDGGVMWSTCEQQLVWPAGQSAEERAYVLRCDVVDGSFEANTVTSLVVVAPPTAARAQVLTTDGSVLTDVALTDGVAVLPMPENAAQVVTRGPDDADLATTPVP</sequence>
<keyword evidence="1" id="KW-1133">Transmembrane helix</keyword>
<evidence type="ECO:0000313" key="2">
    <source>
        <dbReference type="EMBL" id="NEL56245.1"/>
    </source>
</evidence>
<dbReference type="RefSeq" id="WP_152727472.1">
    <property type="nucleotide sequence ID" value="NZ_JAABOZ010000001.1"/>
</dbReference>
<keyword evidence="1" id="KW-0812">Transmembrane</keyword>
<organism evidence="2 3">
    <name type="scientific">Goekera deserti</name>
    <dbReference type="NCBI Taxonomy" id="2497753"/>
    <lineage>
        <taxon>Bacteria</taxon>
        <taxon>Bacillati</taxon>
        <taxon>Actinomycetota</taxon>
        <taxon>Actinomycetes</taxon>
        <taxon>Geodermatophilales</taxon>
        <taxon>Geodermatophilaceae</taxon>
        <taxon>Goekera</taxon>
    </lineage>
</organism>
<keyword evidence="1" id="KW-0472">Membrane</keyword>
<dbReference type="Proteomes" id="UP000470470">
    <property type="component" value="Unassembled WGS sequence"/>
</dbReference>
<comment type="caution">
    <text evidence="2">The sequence shown here is derived from an EMBL/GenBank/DDBJ whole genome shotgun (WGS) entry which is preliminary data.</text>
</comment>
<name>A0A7K3WIC6_9ACTN</name>
<reference evidence="2 3" key="1">
    <citation type="submission" date="2020-02" db="EMBL/GenBank/DDBJ databases">
        <title>The whole genome sequence of CPCC 205119.</title>
        <authorList>
            <person name="Jiang Z."/>
        </authorList>
    </citation>
    <scope>NUCLEOTIDE SEQUENCE [LARGE SCALE GENOMIC DNA]</scope>
    <source>
        <strain evidence="2 3">CPCC 205119</strain>
    </source>
</reference>
<dbReference type="EMBL" id="JAAGWK010000031">
    <property type="protein sequence ID" value="NEL56245.1"/>
    <property type="molecule type" value="Genomic_DNA"/>
</dbReference>
<protein>
    <submittedName>
        <fullName evidence="2">Uncharacterized protein</fullName>
    </submittedName>
</protein>
<gene>
    <name evidence="2" type="ORF">G1H19_19915</name>
</gene>
<keyword evidence="3" id="KW-1185">Reference proteome</keyword>
<proteinExistence type="predicted"/>
<accession>A0A7K3WIC6</accession>
<evidence type="ECO:0000256" key="1">
    <source>
        <dbReference type="SAM" id="Phobius"/>
    </source>
</evidence>
<dbReference type="AlphaFoldDB" id="A0A7K3WIC6"/>